<evidence type="ECO:0000256" key="4">
    <source>
        <dbReference type="ARBA" id="ARBA00022630"/>
    </source>
</evidence>
<dbReference type="SUPFAM" id="SSF51905">
    <property type="entry name" value="FAD/NAD(P)-binding domain"/>
    <property type="match status" value="1"/>
</dbReference>
<evidence type="ECO:0000256" key="3">
    <source>
        <dbReference type="ARBA" id="ARBA00011048"/>
    </source>
</evidence>
<dbReference type="EC" id="1.3.1.34" evidence="12"/>
<dbReference type="PANTHER" id="PTHR42917:SF2">
    <property type="entry name" value="2,4-DIENOYL-COA REDUCTASE [(2E)-ENOYL-COA-PRODUCING]"/>
    <property type="match status" value="1"/>
</dbReference>
<gene>
    <name evidence="12" type="ORF">CHK_0075</name>
</gene>
<comment type="similarity">
    <text evidence="3">In the N-terminal section; belongs to the NADH:flavin oxidoreductase/NADH oxidase family.</text>
</comment>
<comment type="caution">
    <text evidence="12">The sequence shown here is derived from an EMBL/GenBank/DDBJ whole genome shotgun (WGS) entry which is preliminary data.</text>
</comment>
<dbReference type="Gene3D" id="3.40.50.720">
    <property type="entry name" value="NAD(P)-binding Rossmann-like Domain"/>
    <property type="match status" value="1"/>
</dbReference>
<dbReference type="InterPro" id="IPR023753">
    <property type="entry name" value="FAD/NAD-binding_dom"/>
</dbReference>
<dbReference type="STRING" id="270498.CHK_0075"/>
<feature type="domain" description="NADH:flavin oxidoreductase/NADH oxidase N-terminal" evidence="10">
    <location>
        <begin position="17"/>
        <end position="370"/>
    </location>
</feature>
<dbReference type="Gene3D" id="3.50.50.60">
    <property type="entry name" value="FAD/NAD(P)-binding domain"/>
    <property type="match status" value="1"/>
</dbReference>
<reference evidence="12 13" key="1">
    <citation type="submission" date="2015-04" db="EMBL/GenBank/DDBJ databases">
        <title>Draft genome sequence of bacteremic isolate Catabacter hongkongensis type strain HKU16T.</title>
        <authorList>
            <person name="Lau S.K."/>
            <person name="Teng J.L."/>
            <person name="Huang Y."/>
            <person name="Curreem S.O."/>
            <person name="Tsui S.K."/>
            <person name="Woo P.C."/>
        </authorList>
    </citation>
    <scope>NUCLEOTIDE SEQUENCE [LARGE SCALE GENOMIC DNA]</scope>
    <source>
        <strain evidence="12 13">HKU16</strain>
    </source>
</reference>
<evidence type="ECO:0000259" key="11">
    <source>
        <dbReference type="Pfam" id="PF07992"/>
    </source>
</evidence>
<proteinExistence type="inferred from homology"/>
<dbReference type="PANTHER" id="PTHR42917">
    <property type="entry name" value="2,4-DIENOYL-COA REDUCTASE"/>
    <property type="match status" value="1"/>
</dbReference>
<keyword evidence="13" id="KW-1185">Reference proteome</keyword>
<dbReference type="Proteomes" id="UP000034076">
    <property type="component" value="Unassembled WGS sequence"/>
</dbReference>
<dbReference type="InterPro" id="IPR051793">
    <property type="entry name" value="NADH:flavin_oxidoreductase"/>
</dbReference>
<sequence length="676" mass="73845">MCTQKLRKGKKMSGYSSLFQPFSVGSITVKNRIVQCPMDVMPFVDENMQFAQRYANILKERAKGGVGLIITGSCLVEDFNGRMFADVRDAFVPQAGKMTKEIHDCGAKIFCQLSAGVGRNLVVREGDLKGNGPFLERNALAPSDGVPNVWEPSLKHRALGKERIKRIVDGFADAAQMLKEAGFDGIEVHALHEGYLLDQFAIASINHREDEYGSSLENRLRFPQEILKAVKKRCGSDFPVIIRLSGESKMKGYNKGALPGETYQEFGRGIEECAVVARMLETMGYDALNMDNGSYDAWYWAHPPVYMPMLCNMKEAEKIKEVVSIPVFCAGKMNDPKLAAQAVAEGKIDAVAIGRALLADAQWPNKVRRGETRSIRPCIACQSGCMQTFLGRPLTCALNPRIGCEGEGQIPEAGQAKNVLVAGGGIGGMEAARTAALRGHRVCLMEKSERLGGVFVAAAMPAFKAADKELIAWYVNELDRLNVRVLLSMEVTPDVVESERPDAVIVCAGAQKKKLRIPGSGRLTDAVELLEKGTYSEKNVVVIGGGLTGCEIAYDAARQGKNVTILEMAEDILQVDGLCRANSNMLRDLLHFYHVSVRTSSSVEQIAEKQVNYIVNGKRKTAAADIVVSAIGYLPDTGLYDELKARGWETHLAGDAKQPGNLMSVIHEAYEIAMEL</sequence>
<dbReference type="AlphaFoldDB" id="A0A0M2NN30"/>
<dbReference type="GO" id="GO:0051536">
    <property type="term" value="F:iron-sulfur cluster binding"/>
    <property type="evidence" value="ECO:0007669"/>
    <property type="project" value="UniProtKB-KW"/>
</dbReference>
<evidence type="ECO:0000256" key="1">
    <source>
        <dbReference type="ARBA" id="ARBA00001917"/>
    </source>
</evidence>
<dbReference type="PATRIC" id="fig|270498.16.peg.1248"/>
<evidence type="ECO:0000313" key="13">
    <source>
        <dbReference type="Proteomes" id="UP000034076"/>
    </source>
</evidence>
<keyword evidence="5" id="KW-0288">FMN</keyword>
<evidence type="ECO:0000256" key="7">
    <source>
        <dbReference type="ARBA" id="ARBA00023002"/>
    </source>
</evidence>
<dbReference type="InterPro" id="IPR001155">
    <property type="entry name" value="OxRdtase_FMN_N"/>
</dbReference>
<keyword evidence="7 12" id="KW-0560">Oxidoreductase</keyword>
<dbReference type="InterPro" id="IPR013785">
    <property type="entry name" value="Aldolase_TIM"/>
</dbReference>
<dbReference type="SUPFAM" id="SSF51395">
    <property type="entry name" value="FMN-linked oxidoreductases"/>
    <property type="match status" value="1"/>
</dbReference>
<evidence type="ECO:0000256" key="8">
    <source>
        <dbReference type="ARBA" id="ARBA00023004"/>
    </source>
</evidence>
<organism evidence="12 13">
    <name type="scientific">Christensenella hongkongensis</name>
    <dbReference type="NCBI Taxonomy" id="270498"/>
    <lineage>
        <taxon>Bacteria</taxon>
        <taxon>Bacillati</taxon>
        <taxon>Bacillota</taxon>
        <taxon>Clostridia</taxon>
        <taxon>Christensenellales</taxon>
        <taxon>Christensenellaceae</taxon>
        <taxon>Christensenella</taxon>
    </lineage>
</organism>
<dbReference type="EMBL" id="LAYJ01000014">
    <property type="protein sequence ID" value="KKI52411.1"/>
    <property type="molecule type" value="Genomic_DNA"/>
</dbReference>
<comment type="cofactor">
    <cofactor evidence="2">
        <name>[4Fe-4S] cluster</name>
        <dbReference type="ChEBI" id="CHEBI:49883"/>
    </cofactor>
</comment>
<keyword evidence="6" id="KW-0479">Metal-binding</keyword>
<dbReference type="Pfam" id="PF07992">
    <property type="entry name" value="Pyr_redox_2"/>
    <property type="match status" value="1"/>
</dbReference>
<evidence type="ECO:0000256" key="5">
    <source>
        <dbReference type="ARBA" id="ARBA00022643"/>
    </source>
</evidence>
<name>A0A0M2NN30_9FIRM</name>
<dbReference type="InterPro" id="IPR036188">
    <property type="entry name" value="FAD/NAD-bd_sf"/>
</dbReference>
<dbReference type="Gene3D" id="3.20.20.70">
    <property type="entry name" value="Aldolase class I"/>
    <property type="match status" value="1"/>
</dbReference>
<dbReference type="GO" id="GO:0008670">
    <property type="term" value="F:2,4-dienoyl-CoA reductase (NADPH) activity"/>
    <property type="evidence" value="ECO:0007669"/>
    <property type="project" value="UniProtKB-EC"/>
</dbReference>
<evidence type="ECO:0000259" key="10">
    <source>
        <dbReference type="Pfam" id="PF00724"/>
    </source>
</evidence>
<dbReference type="GO" id="GO:0010181">
    <property type="term" value="F:FMN binding"/>
    <property type="evidence" value="ECO:0007669"/>
    <property type="project" value="InterPro"/>
</dbReference>
<comment type="cofactor">
    <cofactor evidence="1">
        <name>FMN</name>
        <dbReference type="ChEBI" id="CHEBI:58210"/>
    </cofactor>
</comment>
<evidence type="ECO:0000313" key="12">
    <source>
        <dbReference type="EMBL" id="KKI52411.1"/>
    </source>
</evidence>
<evidence type="ECO:0000256" key="9">
    <source>
        <dbReference type="ARBA" id="ARBA00023014"/>
    </source>
</evidence>
<keyword evidence="9" id="KW-0411">Iron-sulfur</keyword>
<keyword evidence="8" id="KW-0408">Iron</keyword>
<feature type="domain" description="FAD/NAD(P)-binding" evidence="11">
    <location>
        <begin position="418"/>
        <end position="644"/>
    </location>
</feature>
<accession>A0A0M2NN30</accession>
<evidence type="ECO:0000256" key="6">
    <source>
        <dbReference type="ARBA" id="ARBA00022723"/>
    </source>
</evidence>
<dbReference type="Pfam" id="PF00724">
    <property type="entry name" value="Oxidored_FMN"/>
    <property type="match status" value="1"/>
</dbReference>
<dbReference type="GO" id="GO:0046872">
    <property type="term" value="F:metal ion binding"/>
    <property type="evidence" value="ECO:0007669"/>
    <property type="project" value="UniProtKB-KW"/>
</dbReference>
<keyword evidence="4" id="KW-0285">Flavoprotein</keyword>
<evidence type="ECO:0000256" key="2">
    <source>
        <dbReference type="ARBA" id="ARBA00001966"/>
    </source>
</evidence>
<dbReference type="PRINTS" id="PR00368">
    <property type="entry name" value="FADPNR"/>
</dbReference>
<protein>
    <submittedName>
        <fullName evidence="12">2,4-dienoyl-CoA reductase [NADPH]</fullName>
        <ecNumber evidence="12">1.3.1.34</ecNumber>
    </submittedName>
</protein>